<reference evidence="1" key="1">
    <citation type="submission" date="2012-04" db="EMBL/GenBank/DDBJ databases">
        <title>The Genome Sequence of Fusarium oxysporum melonis.</title>
        <authorList>
            <consortium name="The Broad Institute Genome Sequencing Platform"/>
            <person name="Ma L.-J."/>
            <person name="Gale L.R."/>
            <person name="Schwartz D.C."/>
            <person name="Zhou S."/>
            <person name="Corby-Kistler H."/>
            <person name="Young S.K."/>
            <person name="Zeng Q."/>
            <person name="Gargeya S."/>
            <person name="Fitzgerald M."/>
            <person name="Haas B."/>
            <person name="Abouelleil A."/>
            <person name="Alvarado L."/>
            <person name="Arachchi H.M."/>
            <person name="Berlin A."/>
            <person name="Brown A."/>
            <person name="Chapman S.B."/>
            <person name="Chen Z."/>
            <person name="Dunbar C."/>
            <person name="Freedman E."/>
            <person name="Gearin G."/>
            <person name="Goldberg J."/>
            <person name="Griggs A."/>
            <person name="Gujja S."/>
            <person name="Heiman D."/>
            <person name="Howarth C."/>
            <person name="Larson L."/>
            <person name="Lui A."/>
            <person name="MacDonald P.J.P."/>
            <person name="Montmayeur A."/>
            <person name="Murphy C."/>
            <person name="Neiman D."/>
            <person name="Pearson M."/>
            <person name="Priest M."/>
            <person name="Roberts A."/>
            <person name="Saif S."/>
            <person name="Shea T."/>
            <person name="Shenoy N."/>
            <person name="Sisk P."/>
            <person name="Stolte C."/>
            <person name="Sykes S."/>
            <person name="Wortman J."/>
            <person name="Nusbaum C."/>
            <person name="Birren B."/>
        </authorList>
    </citation>
    <scope>NUCLEOTIDE SEQUENCE</scope>
    <source>
        <strain evidence="1">26406</strain>
    </source>
</reference>
<feature type="non-terminal residue" evidence="1">
    <location>
        <position position="1"/>
    </location>
</feature>
<dbReference type="Proteomes" id="UP000030703">
    <property type="component" value="Unassembled WGS sequence"/>
</dbReference>
<evidence type="ECO:0000313" key="1">
    <source>
        <dbReference type="EMBL" id="EXK23759.1"/>
    </source>
</evidence>
<dbReference type="VEuPathDB" id="FungiDB:FOMG_19482"/>
<dbReference type="AlphaFoldDB" id="W9YW10"/>
<protein>
    <submittedName>
        <fullName evidence="1">Uncharacterized protein</fullName>
    </submittedName>
</protein>
<name>W9YW10_FUSOX</name>
<accession>W9YW10</accession>
<dbReference type="EMBL" id="KI980580">
    <property type="protein sequence ID" value="EXK23759.1"/>
    <property type="molecule type" value="Genomic_DNA"/>
</dbReference>
<dbReference type="HOGENOM" id="CLU_3162512_0_0_1"/>
<proteinExistence type="predicted"/>
<organism evidence="1">
    <name type="scientific">Fusarium oxysporum f. sp. melonis 26406</name>
    <dbReference type="NCBI Taxonomy" id="1089452"/>
    <lineage>
        <taxon>Eukaryota</taxon>
        <taxon>Fungi</taxon>
        <taxon>Dikarya</taxon>
        <taxon>Ascomycota</taxon>
        <taxon>Pezizomycotina</taxon>
        <taxon>Sordariomycetes</taxon>
        <taxon>Hypocreomycetidae</taxon>
        <taxon>Hypocreales</taxon>
        <taxon>Nectriaceae</taxon>
        <taxon>Fusarium</taxon>
        <taxon>Fusarium oxysporum species complex</taxon>
    </lineage>
</organism>
<sequence length="48" mass="5486">HHCRIEVRCQVQDLVRVGVTDAYKARGEWVDFTRVVRGGSMVNDPMAK</sequence>
<gene>
    <name evidence="1" type="ORF">FOMG_19482</name>
</gene>
<reference evidence="1" key="2">
    <citation type="submission" date="2014-02" db="EMBL/GenBank/DDBJ databases">
        <title>Annotation of the Genome Sequence of Fusarium oxysporum f. sp. melonis 26406.</title>
        <authorList>
            <consortium name="The Broad Institute Genomics Platform"/>
            <person name="Ma L.-J."/>
            <person name="Corby-Kistler H."/>
            <person name="Broz K."/>
            <person name="Gale L.R."/>
            <person name="Jonkers W."/>
            <person name="O'Donnell K."/>
            <person name="Ploetz R."/>
            <person name="Steinberg C."/>
            <person name="Schwartz D.C."/>
            <person name="VanEtten H."/>
            <person name="Zhou S."/>
            <person name="Young S.K."/>
            <person name="Zeng Q."/>
            <person name="Gargeya S."/>
            <person name="Fitzgerald M."/>
            <person name="Abouelleil A."/>
            <person name="Alvarado L."/>
            <person name="Chapman S.B."/>
            <person name="Gainer-Dewar J."/>
            <person name="Goldberg J."/>
            <person name="Griggs A."/>
            <person name="Gujja S."/>
            <person name="Hansen M."/>
            <person name="Howarth C."/>
            <person name="Imamovic A."/>
            <person name="Ireland A."/>
            <person name="Larimer J."/>
            <person name="McCowan C."/>
            <person name="Murphy C."/>
            <person name="Pearson M."/>
            <person name="Poon T.W."/>
            <person name="Priest M."/>
            <person name="Roberts A."/>
            <person name="Saif S."/>
            <person name="Shea T."/>
            <person name="Sykes S."/>
            <person name="Wortman J."/>
            <person name="Nusbaum C."/>
            <person name="Birren B."/>
        </authorList>
    </citation>
    <scope>NUCLEOTIDE SEQUENCE</scope>
    <source>
        <strain evidence="1">26406</strain>
    </source>
</reference>